<dbReference type="EMBL" id="JBHSRD010000003">
    <property type="protein sequence ID" value="MFC6006911.1"/>
    <property type="molecule type" value="Genomic_DNA"/>
</dbReference>
<keyword evidence="9" id="KW-1185">Reference proteome</keyword>
<dbReference type="InterPro" id="IPR001789">
    <property type="entry name" value="Sig_transdc_resp-reg_receiver"/>
</dbReference>
<feature type="domain" description="Response regulatory" evidence="7">
    <location>
        <begin position="3"/>
        <end position="119"/>
    </location>
</feature>
<evidence type="ECO:0000259" key="6">
    <source>
        <dbReference type="PROSITE" id="PS50043"/>
    </source>
</evidence>
<dbReference type="InterPro" id="IPR011006">
    <property type="entry name" value="CheY-like_superfamily"/>
</dbReference>
<sequence length="216" mass="23018">MTRVLIVDDEGLVRAGLRMILSAAEDLDVVGEAEDGADAVDAVRAHRPDVVLMDIRMPRLDGLAATREVLALADPPRVVVLTTFDLDDYVFRALEAGASGFLLKDTPPRELVRAVQVVAAGEAMLSPAVTRRLIGHFAGGGASSRQRSALARLDVLTAREREVLVGVARGLSNADIGRELFMSEATVKAHVSRLLTKLDAGNRVQVAILAHDAGLL</sequence>
<keyword evidence="1 5" id="KW-0597">Phosphoprotein</keyword>
<evidence type="ECO:0000313" key="9">
    <source>
        <dbReference type="Proteomes" id="UP001596189"/>
    </source>
</evidence>
<dbReference type="PROSITE" id="PS00622">
    <property type="entry name" value="HTH_LUXR_1"/>
    <property type="match status" value="1"/>
</dbReference>
<dbReference type="SUPFAM" id="SSF52172">
    <property type="entry name" value="CheY-like"/>
    <property type="match status" value="1"/>
</dbReference>
<dbReference type="Gene3D" id="3.40.50.2300">
    <property type="match status" value="1"/>
</dbReference>
<dbReference type="InterPro" id="IPR058245">
    <property type="entry name" value="NreC/VraR/RcsB-like_REC"/>
</dbReference>
<evidence type="ECO:0000313" key="8">
    <source>
        <dbReference type="EMBL" id="MFC6006911.1"/>
    </source>
</evidence>
<protein>
    <submittedName>
        <fullName evidence="8">Response regulator</fullName>
    </submittedName>
</protein>
<keyword evidence="4" id="KW-0804">Transcription</keyword>
<reference evidence="9" key="1">
    <citation type="journal article" date="2019" name="Int. J. Syst. Evol. Microbiol.">
        <title>The Global Catalogue of Microorganisms (GCM) 10K type strain sequencing project: providing services to taxonomists for standard genome sequencing and annotation.</title>
        <authorList>
            <consortium name="The Broad Institute Genomics Platform"/>
            <consortium name="The Broad Institute Genome Sequencing Center for Infectious Disease"/>
            <person name="Wu L."/>
            <person name="Ma J."/>
        </authorList>
    </citation>
    <scope>NUCLEOTIDE SEQUENCE [LARGE SCALE GENOMIC DNA]</scope>
    <source>
        <strain evidence="9">KACC 14249</strain>
    </source>
</reference>
<evidence type="ECO:0000256" key="3">
    <source>
        <dbReference type="ARBA" id="ARBA00023125"/>
    </source>
</evidence>
<name>A0ABW1JC76_9ACTN</name>
<accession>A0ABW1JC76</accession>
<dbReference type="PANTHER" id="PTHR43214">
    <property type="entry name" value="TWO-COMPONENT RESPONSE REGULATOR"/>
    <property type="match status" value="1"/>
</dbReference>
<dbReference type="RefSeq" id="WP_345718378.1">
    <property type="nucleotide sequence ID" value="NZ_BAABFP010000008.1"/>
</dbReference>
<dbReference type="CDD" id="cd17535">
    <property type="entry name" value="REC_NarL-like"/>
    <property type="match status" value="1"/>
</dbReference>
<dbReference type="Pfam" id="PF00072">
    <property type="entry name" value="Response_reg"/>
    <property type="match status" value="1"/>
</dbReference>
<dbReference type="SMART" id="SM00421">
    <property type="entry name" value="HTH_LUXR"/>
    <property type="match status" value="1"/>
</dbReference>
<keyword evidence="3" id="KW-0238">DNA-binding</keyword>
<evidence type="ECO:0000256" key="2">
    <source>
        <dbReference type="ARBA" id="ARBA00023015"/>
    </source>
</evidence>
<evidence type="ECO:0000256" key="1">
    <source>
        <dbReference type="ARBA" id="ARBA00022553"/>
    </source>
</evidence>
<dbReference type="CDD" id="cd06170">
    <property type="entry name" value="LuxR_C_like"/>
    <property type="match status" value="1"/>
</dbReference>
<gene>
    <name evidence="8" type="ORF">ACFQDO_07170</name>
</gene>
<evidence type="ECO:0000256" key="4">
    <source>
        <dbReference type="ARBA" id="ARBA00023163"/>
    </source>
</evidence>
<feature type="domain" description="HTH luxR-type" evidence="6">
    <location>
        <begin position="149"/>
        <end position="214"/>
    </location>
</feature>
<dbReference type="SUPFAM" id="SSF46894">
    <property type="entry name" value="C-terminal effector domain of the bipartite response regulators"/>
    <property type="match status" value="1"/>
</dbReference>
<keyword evidence="2" id="KW-0805">Transcription regulation</keyword>
<dbReference type="PRINTS" id="PR00038">
    <property type="entry name" value="HTHLUXR"/>
</dbReference>
<evidence type="ECO:0000259" key="7">
    <source>
        <dbReference type="PROSITE" id="PS50110"/>
    </source>
</evidence>
<dbReference type="InterPro" id="IPR039420">
    <property type="entry name" value="WalR-like"/>
</dbReference>
<evidence type="ECO:0000256" key="5">
    <source>
        <dbReference type="PROSITE-ProRule" id="PRU00169"/>
    </source>
</evidence>
<organism evidence="8 9">
    <name type="scientific">Angustibacter luteus</name>
    <dbReference type="NCBI Taxonomy" id="658456"/>
    <lineage>
        <taxon>Bacteria</taxon>
        <taxon>Bacillati</taxon>
        <taxon>Actinomycetota</taxon>
        <taxon>Actinomycetes</taxon>
        <taxon>Kineosporiales</taxon>
        <taxon>Kineosporiaceae</taxon>
    </lineage>
</organism>
<dbReference type="InterPro" id="IPR000792">
    <property type="entry name" value="Tscrpt_reg_LuxR_C"/>
</dbReference>
<proteinExistence type="predicted"/>
<dbReference type="PROSITE" id="PS50043">
    <property type="entry name" value="HTH_LUXR_2"/>
    <property type="match status" value="1"/>
</dbReference>
<dbReference type="SMART" id="SM00448">
    <property type="entry name" value="REC"/>
    <property type="match status" value="1"/>
</dbReference>
<dbReference type="PROSITE" id="PS50110">
    <property type="entry name" value="RESPONSE_REGULATORY"/>
    <property type="match status" value="1"/>
</dbReference>
<comment type="caution">
    <text evidence="8">The sequence shown here is derived from an EMBL/GenBank/DDBJ whole genome shotgun (WGS) entry which is preliminary data.</text>
</comment>
<dbReference type="Pfam" id="PF00196">
    <property type="entry name" value="GerE"/>
    <property type="match status" value="1"/>
</dbReference>
<dbReference type="InterPro" id="IPR016032">
    <property type="entry name" value="Sig_transdc_resp-reg_C-effctor"/>
</dbReference>
<dbReference type="PANTHER" id="PTHR43214:SF24">
    <property type="entry name" value="TRANSCRIPTIONAL REGULATORY PROTEIN NARL-RELATED"/>
    <property type="match status" value="1"/>
</dbReference>
<dbReference type="Proteomes" id="UP001596189">
    <property type="component" value="Unassembled WGS sequence"/>
</dbReference>
<feature type="modified residue" description="4-aspartylphosphate" evidence="5">
    <location>
        <position position="54"/>
    </location>
</feature>